<gene>
    <name evidence="1" type="ORF">Acr_00g0062310</name>
</gene>
<protein>
    <submittedName>
        <fullName evidence="1">Uncharacterized protein</fullName>
    </submittedName>
</protein>
<evidence type="ECO:0000313" key="1">
    <source>
        <dbReference type="EMBL" id="GFS39334.1"/>
    </source>
</evidence>
<accession>A0A7J0DNW8</accession>
<name>A0A7J0DNW8_9ERIC</name>
<dbReference type="AlphaFoldDB" id="A0A7J0DNW8"/>
<comment type="caution">
    <text evidence="1">The sequence shown here is derived from an EMBL/GenBank/DDBJ whole genome shotgun (WGS) entry which is preliminary data.</text>
</comment>
<proteinExistence type="predicted"/>
<sequence>MFRTVGKGVRNAPEHFSSWRSNAQFLLRLAFELEDGDEYPHDFIGRGIESPHDDILQEIKGMFIRMQSNEEEEEDDDDD</sequence>
<keyword evidence="2" id="KW-1185">Reference proteome</keyword>
<dbReference type="EMBL" id="BJWL01000329">
    <property type="protein sequence ID" value="GFS39334.1"/>
    <property type="molecule type" value="Genomic_DNA"/>
</dbReference>
<evidence type="ECO:0000313" key="2">
    <source>
        <dbReference type="Proteomes" id="UP000585474"/>
    </source>
</evidence>
<reference evidence="2" key="1">
    <citation type="submission" date="2019-07" db="EMBL/GenBank/DDBJ databases">
        <title>De Novo Assembly of kiwifruit Actinidia rufa.</title>
        <authorList>
            <person name="Sugita-Konishi S."/>
            <person name="Sato K."/>
            <person name="Mori E."/>
            <person name="Abe Y."/>
            <person name="Kisaki G."/>
            <person name="Hamano K."/>
            <person name="Suezawa K."/>
            <person name="Otani M."/>
            <person name="Fukuda T."/>
            <person name="Manabe T."/>
            <person name="Gomi K."/>
            <person name="Tabuchi M."/>
            <person name="Akimitsu K."/>
            <person name="Kataoka I."/>
        </authorList>
    </citation>
    <scope>NUCLEOTIDE SEQUENCE [LARGE SCALE GENOMIC DNA]</scope>
    <source>
        <strain evidence="2">cv. Fuchu</strain>
    </source>
</reference>
<dbReference type="Proteomes" id="UP000585474">
    <property type="component" value="Unassembled WGS sequence"/>
</dbReference>
<organism evidence="1 2">
    <name type="scientific">Actinidia rufa</name>
    <dbReference type="NCBI Taxonomy" id="165716"/>
    <lineage>
        <taxon>Eukaryota</taxon>
        <taxon>Viridiplantae</taxon>
        <taxon>Streptophyta</taxon>
        <taxon>Embryophyta</taxon>
        <taxon>Tracheophyta</taxon>
        <taxon>Spermatophyta</taxon>
        <taxon>Magnoliopsida</taxon>
        <taxon>eudicotyledons</taxon>
        <taxon>Gunneridae</taxon>
        <taxon>Pentapetalae</taxon>
        <taxon>asterids</taxon>
        <taxon>Ericales</taxon>
        <taxon>Actinidiaceae</taxon>
        <taxon>Actinidia</taxon>
    </lineage>
</organism>